<keyword evidence="4" id="KW-1185">Reference proteome</keyword>
<evidence type="ECO:0000256" key="2">
    <source>
        <dbReference type="SAM" id="Phobius"/>
    </source>
</evidence>
<feature type="region of interest" description="Disordered" evidence="1">
    <location>
        <begin position="276"/>
        <end position="364"/>
    </location>
</feature>
<sequence length="364" mass="38185">MTNASPFRDLGLSCPKGGKFYICEGCKTEFVGCCTSNPCTDGSGTCPDGDLMTATFSADAYNDIPAQSCADTDGDWYTCMANVPPFLGCCSSNPCQNATLSCPSPHLVPAKLSTVKADRAPFLTSGSTSKSTGLSTGAVAGIVAGIAVLLVIIVGVVMYKLGWRARIKRERAEASNAAMAQTEQPAYPDGNTPQSGSSPYPDSYTASSTTVAGSYAHSPYIKQGSQHSPTFNRYSSSTEGAAGSPHYHGYHAGHHYTYSGDSNHALLQPVPELQGNYLAPELSGDPKSPIQRAYGVSQDSPTVQHGVSASSADFPIEPNPRHNVGDQERDLRDAARDGESTALNGNNDEGTDRIWQGHGSGIAK</sequence>
<reference evidence="3" key="1">
    <citation type="submission" date="2022-07" db="EMBL/GenBank/DDBJ databases">
        <title>Fungi with potential for degradation of polypropylene.</title>
        <authorList>
            <person name="Gostincar C."/>
        </authorList>
    </citation>
    <scope>NUCLEOTIDE SEQUENCE</scope>
    <source>
        <strain evidence="3">EXF-13308</strain>
    </source>
</reference>
<evidence type="ECO:0000313" key="4">
    <source>
        <dbReference type="Proteomes" id="UP001174694"/>
    </source>
</evidence>
<feature type="transmembrane region" description="Helical" evidence="2">
    <location>
        <begin position="138"/>
        <end position="159"/>
    </location>
</feature>
<proteinExistence type="predicted"/>
<feature type="compositionally biased region" description="Basic and acidic residues" evidence="1">
    <location>
        <begin position="319"/>
        <end position="339"/>
    </location>
</feature>
<feature type="compositionally biased region" description="Polar residues" evidence="1">
    <location>
        <begin position="223"/>
        <end position="239"/>
    </location>
</feature>
<gene>
    <name evidence="3" type="ORF">NKR23_g3746</name>
</gene>
<accession>A0AA38RTU3</accession>
<keyword evidence="2" id="KW-0472">Membrane</keyword>
<feature type="compositionally biased region" description="Polar residues" evidence="1">
    <location>
        <begin position="297"/>
        <end position="311"/>
    </location>
</feature>
<evidence type="ECO:0000313" key="3">
    <source>
        <dbReference type="EMBL" id="KAJ9150435.1"/>
    </source>
</evidence>
<feature type="region of interest" description="Disordered" evidence="1">
    <location>
        <begin position="176"/>
        <end position="246"/>
    </location>
</feature>
<organism evidence="3 4">
    <name type="scientific">Pleurostoma richardsiae</name>
    <dbReference type="NCBI Taxonomy" id="41990"/>
    <lineage>
        <taxon>Eukaryota</taxon>
        <taxon>Fungi</taxon>
        <taxon>Dikarya</taxon>
        <taxon>Ascomycota</taxon>
        <taxon>Pezizomycotina</taxon>
        <taxon>Sordariomycetes</taxon>
        <taxon>Sordariomycetidae</taxon>
        <taxon>Calosphaeriales</taxon>
        <taxon>Pleurostomataceae</taxon>
        <taxon>Pleurostoma</taxon>
    </lineage>
</organism>
<dbReference type="AlphaFoldDB" id="A0AA38RTU3"/>
<dbReference type="Proteomes" id="UP001174694">
    <property type="component" value="Unassembled WGS sequence"/>
</dbReference>
<keyword evidence="2" id="KW-1133">Transmembrane helix</keyword>
<keyword evidence="2" id="KW-0812">Transmembrane</keyword>
<comment type="caution">
    <text evidence="3">The sequence shown here is derived from an EMBL/GenBank/DDBJ whole genome shotgun (WGS) entry which is preliminary data.</text>
</comment>
<feature type="compositionally biased region" description="Polar residues" evidence="1">
    <location>
        <begin position="191"/>
        <end position="212"/>
    </location>
</feature>
<evidence type="ECO:0000256" key="1">
    <source>
        <dbReference type="SAM" id="MobiDB-lite"/>
    </source>
</evidence>
<dbReference type="EMBL" id="JANBVO010000008">
    <property type="protein sequence ID" value="KAJ9150435.1"/>
    <property type="molecule type" value="Genomic_DNA"/>
</dbReference>
<name>A0AA38RTU3_9PEZI</name>
<protein>
    <submittedName>
        <fullName evidence="3">Uncharacterized protein</fullName>
    </submittedName>
</protein>